<dbReference type="InterPro" id="IPR050235">
    <property type="entry name" value="CK1_Ser-Thr_kinase"/>
</dbReference>
<feature type="domain" description="Protein kinase" evidence="2">
    <location>
        <begin position="15"/>
        <end position="354"/>
    </location>
</feature>
<accession>A0A5C3QQ35</accession>
<evidence type="ECO:0000256" key="1">
    <source>
        <dbReference type="PROSITE-ProRule" id="PRU10141"/>
    </source>
</evidence>
<dbReference type="GO" id="GO:0005524">
    <property type="term" value="F:ATP binding"/>
    <property type="evidence" value="ECO:0007669"/>
    <property type="project" value="UniProtKB-UniRule"/>
</dbReference>
<sequence length="529" mass="59333">MGQEAKQIPQILDNWLLEKCLGSGYSGSIYRAKHIHTQQTVALKVQDVDHECPTNQYERYFYPCLQGGLGMPKLWAAGVSRGWDYLAIELLGPSLDSLFRQSKQESMDLRSVCCIAMQLVARLQLMHNRGLLHRDIQLGNCVVGLPPNEKTIYMIDFGFSKRYIDPKTKAHIPDSNAKRDFIGNYWFSSVAVHCRGKVPSRRDDLEAVGLMLVHLLTPRGLPWIRNGIPKTEPEHDRLKRIKKAATIEKLCEGLPGVFEDFLRYSRRLTFKEQPDYERWIEGFREVAEDNGFPTSDAFCWPPPVSVAPKAPVSKAPAQNPRDVDLGQLLEKLAQVHLGDRPVLGDRKNVQHAIQQAQTEAYRDKIESKGTIDISSGSDGAVYGRDDKARRLLVLHREVSKAADNAALAHVVEQFVRVLRLNSGRTLTKEAQGFLRSLHKQLSDPSVFEVRKSNSRLQSNGEGSLPEVKGARVEMAGRLKRSVGKARSNKALGDMLDEFTTVTNQGGSRRITNDGYGFLEGLARRLAEIG</sequence>
<protein>
    <submittedName>
        <fullName evidence="3">Kinase-like protein</fullName>
    </submittedName>
</protein>
<evidence type="ECO:0000313" key="4">
    <source>
        <dbReference type="Proteomes" id="UP000305067"/>
    </source>
</evidence>
<dbReference type="PANTHER" id="PTHR11909">
    <property type="entry name" value="CASEIN KINASE-RELATED"/>
    <property type="match status" value="1"/>
</dbReference>
<dbReference type="SUPFAM" id="SSF56112">
    <property type="entry name" value="Protein kinase-like (PK-like)"/>
    <property type="match status" value="1"/>
</dbReference>
<dbReference type="EMBL" id="ML178822">
    <property type="protein sequence ID" value="TFL02409.1"/>
    <property type="molecule type" value="Genomic_DNA"/>
</dbReference>
<feature type="binding site" evidence="1">
    <location>
        <position position="44"/>
    </location>
    <ligand>
        <name>ATP</name>
        <dbReference type="ChEBI" id="CHEBI:30616"/>
    </ligand>
</feature>
<dbReference type="PROSITE" id="PS00107">
    <property type="entry name" value="PROTEIN_KINASE_ATP"/>
    <property type="match status" value="1"/>
</dbReference>
<keyword evidence="1" id="KW-0067">ATP-binding</keyword>
<keyword evidence="4" id="KW-1185">Reference proteome</keyword>
<keyword evidence="1" id="KW-0547">Nucleotide-binding</keyword>
<dbReference type="Gene3D" id="1.10.510.10">
    <property type="entry name" value="Transferase(Phosphotransferase) domain 1"/>
    <property type="match status" value="1"/>
</dbReference>
<gene>
    <name evidence="3" type="ORF">BDV98DRAFT_603618</name>
</gene>
<keyword evidence="3" id="KW-0808">Transferase</keyword>
<dbReference type="CDD" id="cd14016">
    <property type="entry name" value="STKc_CK1"/>
    <property type="match status" value="1"/>
</dbReference>
<dbReference type="PROSITE" id="PS50011">
    <property type="entry name" value="PROTEIN_KINASE_DOM"/>
    <property type="match status" value="1"/>
</dbReference>
<dbReference type="GO" id="GO:0004672">
    <property type="term" value="F:protein kinase activity"/>
    <property type="evidence" value="ECO:0007669"/>
    <property type="project" value="InterPro"/>
</dbReference>
<dbReference type="SMART" id="SM00220">
    <property type="entry name" value="S_TKc"/>
    <property type="match status" value="1"/>
</dbReference>
<dbReference type="InterPro" id="IPR017441">
    <property type="entry name" value="Protein_kinase_ATP_BS"/>
</dbReference>
<dbReference type="Pfam" id="PF00069">
    <property type="entry name" value="Pkinase"/>
    <property type="match status" value="1"/>
</dbReference>
<dbReference type="OrthoDB" id="5979581at2759"/>
<dbReference type="InterPro" id="IPR000719">
    <property type="entry name" value="Prot_kinase_dom"/>
</dbReference>
<dbReference type="Proteomes" id="UP000305067">
    <property type="component" value="Unassembled WGS sequence"/>
</dbReference>
<evidence type="ECO:0000313" key="3">
    <source>
        <dbReference type="EMBL" id="TFL02409.1"/>
    </source>
</evidence>
<dbReference type="AlphaFoldDB" id="A0A5C3QQ35"/>
<reference evidence="3 4" key="1">
    <citation type="journal article" date="2019" name="Nat. Ecol. Evol.">
        <title>Megaphylogeny resolves global patterns of mushroom evolution.</title>
        <authorList>
            <person name="Varga T."/>
            <person name="Krizsan K."/>
            <person name="Foldi C."/>
            <person name="Dima B."/>
            <person name="Sanchez-Garcia M."/>
            <person name="Sanchez-Ramirez S."/>
            <person name="Szollosi G.J."/>
            <person name="Szarkandi J.G."/>
            <person name="Papp V."/>
            <person name="Albert L."/>
            <person name="Andreopoulos W."/>
            <person name="Angelini C."/>
            <person name="Antonin V."/>
            <person name="Barry K.W."/>
            <person name="Bougher N.L."/>
            <person name="Buchanan P."/>
            <person name="Buyck B."/>
            <person name="Bense V."/>
            <person name="Catcheside P."/>
            <person name="Chovatia M."/>
            <person name="Cooper J."/>
            <person name="Damon W."/>
            <person name="Desjardin D."/>
            <person name="Finy P."/>
            <person name="Geml J."/>
            <person name="Haridas S."/>
            <person name="Hughes K."/>
            <person name="Justo A."/>
            <person name="Karasinski D."/>
            <person name="Kautmanova I."/>
            <person name="Kiss B."/>
            <person name="Kocsube S."/>
            <person name="Kotiranta H."/>
            <person name="LaButti K.M."/>
            <person name="Lechner B.E."/>
            <person name="Liimatainen K."/>
            <person name="Lipzen A."/>
            <person name="Lukacs Z."/>
            <person name="Mihaltcheva S."/>
            <person name="Morgado L.N."/>
            <person name="Niskanen T."/>
            <person name="Noordeloos M.E."/>
            <person name="Ohm R.A."/>
            <person name="Ortiz-Santana B."/>
            <person name="Ovrebo C."/>
            <person name="Racz N."/>
            <person name="Riley R."/>
            <person name="Savchenko A."/>
            <person name="Shiryaev A."/>
            <person name="Soop K."/>
            <person name="Spirin V."/>
            <person name="Szebenyi C."/>
            <person name="Tomsovsky M."/>
            <person name="Tulloss R.E."/>
            <person name="Uehling J."/>
            <person name="Grigoriev I.V."/>
            <person name="Vagvolgyi C."/>
            <person name="Papp T."/>
            <person name="Martin F.M."/>
            <person name="Miettinen O."/>
            <person name="Hibbett D.S."/>
            <person name="Nagy L.G."/>
        </authorList>
    </citation>
    <scope>NUCLEOTIDE SEQUENCE [LARGE SCALE GENOMIC DNA]</scope>
    <source>
        <strain evidence="3 4">CBS 309.79</strain>
    </source>
</reference>
<evidence type="ECO:0000259" key="2">
    <source>
        <dbReference type="PROSITE" id="PS50011"/>
    </source>
</evidence>
<dbReference type="STRING" id="1884261.A0A5C3QQ35"/>
<name>A0A5C3QQ35_9AGAR</name>
<keyword evidence="3" id="KW-0418">Kinase</keyword>
<organism evidence="3 4">
    <name type="scientific">Pterulicium gracile</name>
    <dbReference type="NCBI Taxonomy" id="1884261"/>
    <lineage>
        <taxon>Eukaryota</taxon>
        <taxon>Fungi</taxon>
        <taxon>Dikarya</taxon>
        <taxon>Basidiomycota</taxon>
        <taxon>Agaricomycotina</taxon>
        <taxon>Agaricomycetes</taxon>
        <taxon>Agaricomycetidae</taxon>
        <taxon>Agaricales</taxon>
        <taxon>Pleurotineae</taxon>
        <taxon>Pterulaceae</taxon>
        <taxon>Pterulicium</taxon>
    </lineage>
</organism>
<proteinExistence type="predicted"/>
<dbReference type="InterPro" id="IPR011009">
    <property type="entry name" value="Kinase-like_dom_sf"/>
</dbReference>